<sequence>MATMAFLSRCLSVAVDVPSGPGAFFIGRPSSILCSSAGDRNRSPRNGRVSTLICPTANRAGVRCYDAQARSEDHQPPMMQMVDSSGDKISIDDTIRFKRWISDEPKKPSLTTLNNLARHALTAFNTMTPGCLQRTLCLSNSQAKSLKDGAQYWLPFWNVGVSWREGAGVGGALQAAALGLGGAPCHHIYPPSLCGNS</sequence>
<reference evidence="1 2" key="1">
    <citation type="journal article" date="2019" name="Commun. Biol.">
        <title>The bagworm genome reveals a unique fibroin gene that provides high tensile strength.</title>
        <authorList>
            <person name="Kono N."/>
            <person name="Nakamura H."/>
            <person name="Ohtoshi R."/>
            <person name="Tomita M."/>
            <person name="Numata K."/>
            <person name="Arakawa K."/>
        </authorList>
    </citation>
    <scope>NUCLEOTIDE SEQUENCE [LARGE SCALE GENOMIC DNA]</scope>
</reference>
<comment type="caution">
    <text evidence="1">The sequence shown here is derived from an EMBL/GenBank/DDBJ whole genome shotgun (WGS) entry which is preliminary data.</text>
</comment>
<evidence type="ECO:0000313" key="1">
    <source>
        <dbReference type="EMBL" id="GBP21296.1"/>
    </source>
</evidence>
<dbReference type="OrthoDB" id="6597267at2759"/>
<accession>A0A4C1U625</accession>
<dbReference type="Proteomes" id="UP000299102">
    <property type="component" value="Unassembled WGS sequence"/>
</dbReference>
<gene>
    <name evidence="1" type="ORF">EVAR_11691_1</name>
</gene>
<dbReference type="EMBL" id="BGZK01000127">
    <property type="protein sequence ID" value="GBP21296.1"/>
    <property type="molecule type" value="Genomic_DNA"/>
</dbReference>
<keyword evidence="2" id="KW-1185">Reference proteome</keyword>
<dbReference type="AlphaFoldDB" id="A0A4C1U625"/>
<name>A0A4C1U625_EUMVA</name>
<evidence type="ECO:0000313" key="2">
    <source>
        <dbReference type="Proteomes" id="UP000299102"/>
    </source>
</evidence>
<organism evidence="1 2">
    <name type="scientific">Eumeta variegata</name>
    <name type="common">Bagworm moth</name>
    <name type="synonym">Eumeta japonica</name>
    <dbReference type="NCBI Taxonomy" id="151549"/>
    <lineage>
        <taxon>Eukaryota</taxon>
        <taxon>Metazoa</taxon>
        <taxon>Ecdysozoa</taxon>
        <taxon>Arthropoda</taxon>
        <taxon>Hexapoda</taxon>
        <taxon>Insecta</taxon>
        <taxon>Pterygota</taxon>
        <taxon>Neoptera</taxon>
        <taxon>Endopterygota</taxon>
        <taxon>Lepidoptera</taxon>
        <taxon>Glossata</taxon>
        <taxon>Ditrysia</taxon>
        <taxon>Tineoidea</taxon>
        <taxon>Psychidae</taxon>
        <taxon>Oiketicinae</taxon>
        <taxon>Eumeta</taxon>
    </lineage>
</organism>
<proteinExistence type="predicted"/>
<protein>
    <submittedName>
        <fullName evidence="1">Uncharacterized protein</fullName>
    </submittedName>
</protein>